<reference evidence="3" key="2">
    <citation type="submission" date="2016-02" db="EMBL/GenBank/DDBJ databases">
        <title>Draft genome sequence of five rapidly growing Mycobacterium species.</title>
        <authorList>
            <person name="Katahira K."/>
            <person name="Gotou Y."/>
            <person name="Iida K."/>
            <person name="Ogura Y."/>
            <person name="Hayashi T."/>
        </authorList>
    </citation>
    <scope>NUCLEOTIDE SEQUENCE [LARGE SCALE GENOMIC DNA]</scope>
    <source>
        <strain evidence="3">JCM15654</strain>
    </source>
</reference>
<dbReference type="Gene3D" id="3.40.630.30">
    <property type="match status" value="1"/>
</dbReference>
<dbReference type="InterPro" id="IPR000182">
    <property type="entry name" value="GNAT_dom"/>
</dbReference>
<dbReference type="GO" id="GO:0016747">
    <property type="term" value="F:acyltransferase activity, transferring groups other than amino-acyl groups"/>
    <property type="evidence" value="ECO:0007669"/>
    <property type="project" value="InterPro"/>
</dbReference>
<keyword evidence="3" id="KW-1185">Reference proteome</keyword>
<dbReference type="InterPro" id="IPR016181">
    <property type="entry name" value="Acyl_CoA_acyltransferase"/>
</dbReference>
<proteinExistence type="predicted"/>
<reference evidence="3" key="1">
    <citation type="journal article" date="2016" name="Genome Announc.">
        <title>Draft Genome Sequences of Five Rapidly Growing Mycobacterium Species, M. thermoresistibile, M. fortuitum subsp. acetamidolyticum, M. canariasense, M. brisbanense, and M. novocastrense.</title>
        <authorList>
            <person name="Katahira K."/>
            <person name="Ogura Y."/>
            <person name="Gotoh Y."/>
            <person name="Hayashi T."/>
        </authorList>
    </citation>
    <scope>NUCLEOTIDE SEQUENCE [LARGE SCALE GENOMIC DNA]</scope>
    <source>
        <strain evidence="3">JCM15654</strain>
    </source>
</reference>
<dbReference type="STRING" id="146020.RMCB_0706"/>
<protein>
    <submittedName>
        <fullName evidence="2">Acetyltransferase</fullName>
    </submittedName>
</protein>
<sequence>MHKLSDKQWRVRRFCRADWDWYRSWFDDPELNRRLGPLDHEWLEHVLAETDGAQLVVEQDGTPTAVVGCVWGAPGFDHGITDLAVDPARRREGLGAVAVDAAIAWPGHRAGCGWLAFVEEDNAAAHAFFTSLGWSYLGIDDDRMHAFRRAPVSVSAPS</sequence>
<evidence type="ECO:0000313" key="2">
    <source>
        <dbReference type="EMBL" id="GAS86610.1"/>
    </source>
</evidence>
<dbReference type="CDD" id="cd04301">
    <property type="entry name" value="NAT_SF"/>
    <property type="match status" value="1"/>
</dbReference>
<dbReference type="EMBL" id="BCSX01000007">
    <property type="protein sequence ID" value="GAS86610.1"/>
    <property type="molecule type" value="Genomic_DNA"/>
</dbReference>
<organism evidence="2 3">
    <name type="scientific">Mycolicibacterium brisbanense</name>
    <dbReference type="NCBI Taxonomy" id="146020"/>
    <lineage>
        <taxon>Bacteria</taxon>
        <taxon>Bacillati</taxon>
        <taxon>Actinomycetota</taxon>
        <taxon>Actinomycetes</taxon>
        <taxon>Mycobacteriales</taxon>
        <taxon>Mycobacteriaceae</taxon>
        <taxon>Mycolicibacterium</taxon>
    </lineage>
</organism>
<gene>
    <name evidence="2" type="ORF">RMCB_0706</name>
</gene>
<keyword evidence="2" id="KW-0808">Transferase</keyword>
<comment type="caution">
    <text evidence="2">The sequence shown here is derived from an EMBL/GenBank/DDBJ whole genome shotgun (WGS) entry which is preliminary data.</text>
</comment>
<evidence type="ECO:0000313" key="3">
    <source>
        <dbReference type="Proteomes" id="UP000069620"/>
    </source>
</evidence>
<feature type="domain" description="N-acetyltransferase" evidence="1">
    <location>
        <begin position="9"/>
        <end position="157"/>
    </location>
</feature>
<name>A0A117I4B5_9MYCO</name>
<dbReference type="PROSITE" id="PS51186">
    <property type="entry name" value="GNAT"/>
    <property type="match status" value="1"/>
</dbReference>
<dbReference type="SUPFAM" id="SSF55729">
    <property type="entry name" value="Acyl-CoA N-acyltransferases (Nat)"/>
    <property type="match status" value="1"/>
</dbReference>
<dbReference type="Pfam" id="PF00583">
    <property type="entry name" value="Acetyltransf_1"/>
    <property type="match status" value="1"/>
</dbReference>
<dbReference type="Proteomes" id="UP000069620">
    <property type="component" value="Unassembled WGS sequence"/>
</dbReference>
<dbReference type="AlphaFoldDB" id="A0A117I4B5"/>
<evidence type="ECO:0000259" key="1">
    <source>
        <dbReference type="PROSITE" id="PS51186"/>
    </source>
</evidence>
<accession>A0A117I4B5</accession>